<proteinExistence type="predicted"/>
<dbReference type="AlphaFoldDB" id="A0A2J6PVF7"/>
<evidence type="ECO:0000313" key="3">
    <source>
        <dbReference type="Proteomes" id="UP000235672"/>
    </source>
</evidence>
<dbReference type="Proteomes" id="UP000235672">
    <property type="component" value="Unassembled WGS sequence"/>
</dbReference>
<gene>
    <name evidence="2" type="ORF">NA56DRAFT_648340</name>
</gene>
<sequence>MEDSTSSRQGSGAYQYLPLDEGSGEIRLLHLLPGPFPSPIRVTLESTPFSPDAPPQFEALSYAWGSAENLIDIFIGSSGCYTLTVTQNLAEALPYLRLEDRSRTLWIDAICVNQSDMAERTSQVKRMADIFSKATRVVVWLGPASEDSSMAIAFFNTICSKVTIDWQTYSFQSTSAGTWWADVSIPKSLDQAQSNSISSLLSRSWFERLWIWQEVRLPSGDTIVKCGHQEIRWSSVCQAILYLLRMDLSHGNHDLLNMRVNSVLQLCNKHSYGYVPLAELLDATKNCKCSDPRDRIFALLSLLDPSERVIGIEADYSKTVSEVYTNAALSTIKFSQALDIMETTGLEENNLGLPSWVPNWPCRAIEKSLGYSVAAAGETLAVDIGHQGYEGILQVTGVSVATIDRVEGFKLPEYRAAKKTDIGHEIRRIASWINLQGPFEKDSKDLLAFCRTICADQFAEAEHPPRSDQLSLKECLQALRFLLGPEGNVDDWNIGFLATVGPYVCGRSFFVTKDGCQGLGPRAAKPGDIVTVLLGGPSAFILRPVDGGQHQLIGNAYCHGLMGAEALLGPLPERFRAVAKLEEKSNICWWGHMDRETESFYCEDPRLGELPSGWKRRDHPSDQFWTWFVNEETGEEMKWGSDLRLTPEALRQRGVDLKVFKLV</sequence>
<dbReference type="Pfam" id="PF06985">
    <property type="entry name" value="HET"/>
    <property type="match status" value="1"/>
</dbReference>
<name>A0A2J6PVF7_9HELO</name>
<keyword evidence="3" id="KW-1185">Reference proteome</keyword>
<dbReference type="Pfam" id="PF26639">
    <property type="entry name" value="Het-6_barrel"/>
    <property type="match status" value="1"/>
</dbReference>
<dbReference type="EMBL" id="KZ613497">
    <property type="protein sequence ID" value="PMD17916.1"/>
    <property type="molecule type" value="Genomic_DNA"/>
</dbReference>
<dbReference type="OrthoDB" id="3553147at2759"/>
<dbReference type="PANTHER" id="PTHR24148:SF73">
    <property type="entry name" value="HET DOMAIN PROTEIN (AFU_ORTHOLOGUE AFUA_8G01020)"/>
    <property type="match status" value="1"/>
</dbReference>
<dbReference type="PANTHER" id="PTHR24148">
    <property type="entry name" value="ANKYRIN REPEAT DOMAIN-CONTAINING PROTEIN 39 HOMOLOG-RELATED"/>
    <property type="match status" value="1"/>
</dbReference>
<accession>A0A2J6PVF7</accession>
<dbReference type="InterPro" id="IPR010730">
    <property type="entry name" value="HET"/>
</dbReference>
<protein>
    <recommendedName>
        <fullName evidence="1">Heterokaryon incompatibility domain-containing protein</fullName>
    </recommendedName>
</protein>
<feature type="domain" description="Heterokaryon incompatibility" evidence="1">
    <location>
        <begin position="57"/>
        <end position="214"/>
    </location>
</feature>
<evidence type="ECO:0000313" key="2">
    <source>
        <dbReference type="EMBL" id="PMD17916.1"/>
    </source>
</evidence>
<evidence type="ECO:0000259" key="1">
    <source>
        <dbReference type="Pfam" id="PF06985"/>
    </source>
</evidence>
<organism evidence="2 3">
    <name type="scientific">Hyaloscypha hepaticicola</name>
    <dbReference type="NCBI Taxonomy" id="2082293"/>
    <lineage>
        <taxon>Eukaryota</taxon>
        <taxon>Fungi</taxon>
        <taxon>Dikarya</taxon>
        <taxon>Ascomycota</taxon>
        <taxon>Pezizomycotina</taxon>
        <taxon>Leotiomycetes</taxon>
        <taxon>Helotiales</taxon>
        <taxon>Hyaloscyphaceae</taxon>
        <taxon>Hyaloscypha</taxon>
    </lineage>
</organism>
<dbReference type="InterPro" id="IPR052895">
    <property type="entry name" value="HetReg/Transcr_Mod"/>
</dbReference>
<dbReference type="STRING" id="1745343.A0A2J6PVF7"/>
<reference evidence="2 3" key="1">
    <citation type="submission" date="2016-05" db="EMBL/GenBank/DDBJ databases">
        <title>A degradative enzymes factory behind the ericoid mycorrhizal symbiosis.</title>
        <authorList>
            <consortium name="DOE Joint Genome Institute"/>
            <person name="Martino E."/>
            <person name="Morin E."/>
            <person name="Grelet G."/>
            <person name="Kuo A."/>
            <person name="Kohler A."/>
            <person name="Daghino S."/>
            <person name="Barry K."/>
            <person name="Choi C."/>
            <person name="Cichocki N."/>
            <person name="Clum A."/>
            <person name="Copeland A."/>
            <person name="Hainaut M."/>
            <person name="Haridas S."/>
            <person name="Labutti K."/>
            <person name="Lindquist E."/>
            <person name="Lipzen A."/>
            <person name="Khouja H.-R."/>
            <person name="Murat C."/>
            <person name="Ohm R."/>
            <person name="Olson A."/>
            <person name="Spatafora J."/>
            <person name="Veneault-Fourrey C."/>
            <person name="Henrissat B."/>
            <person name="Grigoriev I."/>
            <person name="Martin F."/>
            <person name="Perotto S."/>
        </authorList>
    </citation>
    <scope>NUCLEOTIDE SEQUENCE [LARGE SCALE GENOMIC DNA]</scope>
    <source>
        <strain evidence="2 3">UAMH 7357</strain>
    </source>
</reference>